<keyword evidence="2" id="KW-1185">Reference proteome</keyword>
<dbReference type="RefSeq" id="WP_135648326.1">
    <property type="nucleotide sequence ID" value="NZ_RQGF01000012.1"/>
</dbReference>
<reference evidence="1" key="1">
    <citation type="journal article" date="2019" name="PLoS Negl. Trop. Dis.">
        <title>Revisiting the worldwide diversity of Leptospira species in the environment.</title>
        <authorList>
            <person name="Vincent A.T."/>
            <person name="Schiettekatte O."/>
            <person name="Bourhy P."/>
            <person name="Veyrier F.J."/>
            <person name="Picardeau M."/>
        </authorList>
    </citation>
    <scope>NUCLEOTIDE SEQUENCE [LARGE SCALE GENOMIC DNA]</scope>
    <source>
        <strain evidence="1">201702455</strain>
    </source>
</reference>
<comment type="caution">
    <text evidence="1">The sequence shown here is derived from an EMBL/GenBank/DDBJ whole genome shotgun (WGS) entry which is preliminary data.</text>
</comment>
<evidence type="ECO:0000313" key="2">
    <source>
        <dbReference type="Proteomes" id="UP000297762"/>
    </source>
</evidence>
<gene>
    <name evidence="1" type="ORF">EHQ64_04540</name>
</gene>
<sequence length="155" mass="17747">MPLTIGDVFVWENFDNHNDGSIKNAWFVYIGKTGLFSEVSLFYILRTTTQLHHYENTGSRHKHITHIFDPSNNPAHTCFDSKCLLDLTEKPFEITRDLNELERLGKLNRKGSLPLPELAEVFKKLCNSKLIPKITKRNIRDSLRAAGVKGLPDQV</sequence>
<organism evidence="1 2">
    <name type="scientific">Leptospira sarikeiensis</name>
    <dbReference type="NCBI Taxonomy" id="2484943"/>
    <lineage>
        <taxon>Bacteria</taxon>
        <taxon>Pseudomonadati</taxon>
        <taxon>Spirochaetota</taxon>
        <taxon>Spirochaetia</taxon>
        <taxon>Leptospirales</taxon>
        <taxon>Leptospiraceae</taxon>
        <taxon>Leptospira</taxon>
    </lineage>
</organism>
<proteinExistence type="predicted"/>
<evidence type="ECO:0000313" key="1">
    <source>
        <dbReference type="EMBL" id="TGL63236.1"/>
    </source>
</evidence>
<dbReference type="EMBL" id="RQGF01000012">
    <property type="protein sequence ID" value="TGL63236.1"/>
    <property type="molecule type" value="Genomic_DNA"/>
</dbReference>
<dbReference type="OrthoDB" id="330500at2"/>
<protein>
    <submittedName>
        <fullName evidence="1">Uncharacterized protein</fullName>
    </submittedName>
</protein>
<dbReference type="AlphaFoldDB" id="A0A4R9KB10"/>
<accession>A0A4R9KB10</accession>
<dbReference type="Proteomes" id="UP000297762">
    <property type="component" value="Unassembled WGS sequence"/>
</dbReference>
<name>A0A4R9KB10_9LEPT</name>